<dbReference type="PANTHER" id="PTHR46082">
    <property type="entry name" value="ATP/GTP-BINDING PROTEIN-RELATED"/>
    <property type="match status" value="1"/>
</dbReference>
<sequence>MTFRSKGRRPRIWGKVPPRNKNFTGREDLLDKLHTGVTSEVTAVVPHALHGFGGVGKTHVAIEYAYRFQDEYDLIWWIPADQPMLVRSTLAGLAPDLGVESSSAMGVEEASAAVLDALRRGDPYSRWLLVFDNAERPEEINEIIPRGPGHVLITSRNHAWESVVDTVPVDVFSRTESIEFLRKKVPGPIGDEDRDRLAEELGDLPLALEQAGALQYETGMSVDRYLTLLKEQTTRLLDANKATGYPLSMTAAWSLSVSQLKVKQPAAVELLRCCAFFGPDPIPHDVFETFPREFVSESRFGSLFDDPILLSRAIRELGRYALVRIDPGNRTILVHRLVQALLRDELSEEEKESFRREVHLLLAMTAPKRPDDNALWPRYGELLSHMKPAVVEANDDPRVRRFALRMVRFLYSSASFKLAVDLVERLIVRWRADSGDDDEYVLSAQRHLGLVLRELGDYKTAFAINSRTLERMREVLGAEYKETLLMTNSHGADLRARGDFTGALAHDEDSVRRHEAAFGPTDPLTLQAMNNLAVDQMLLGDYGKAFELLKRVHSLQRSSSGSAVGKPAVLASWNGLARIVRLRGDYSEACDIGQDAYEFGVRELGPDHVWTLRTAKDLSIAQRRAGLVEDAAELAESTFERAERIFGRDHPDTLATALCLANAQRTNGQVAEALELLRDTAARYPRRYEESHPFTFGCDMNLALLLRVSGRIDEATDLDRRSLEGFDRTVGRTHHYSLTCAVNLASDLAFGGDVAEAVRLGRQTLTRLRGLLTEDHPLTLACANNLIIDLKSEDSFGEAEALSVDTFERYRRVLGEHHPDTKVALAGERLDFDFDPPAV</sequence>
<dbReference type="Gene3D" id="3.40.50.300">
    <property type="entry name" value="P-loop containing nucleotide triphosphate hydrolases"/>
    <property type="match status" value="1"/>
</dbReference>
<accession>A0ABN3YEK6</accession>
<dbReference type="InterPro" id="IPR053137">
    <property type="entry name" value="NLR-like"/>
</dbReference>
<dbReference type="NCBIfam" id="NF040586">
    <property type="entry name" value="FxSxx_TPR"/>
    <property type="match status" value="1"/>
</dbReference>
<dbReference type="InterPro" id="IPR027417">
    <property type="entry name" value="P-loop_NTPase"/>
</dbReference>
<organism evidence="2 3">
    <name type="scientific">Streptosporangium longisporum</name>
    <dbReference type="NCBI Taxonomy" id="46187"/>
    <lineage>
        <taxon>Bacteria</taxon>
        <taxon>Bacillati</taxon>
        <taxon>Actinomycetota</taxon>
        <taxon>Actinomycetes</taxon>
        <taxon>Streptosporangiales</taxon>
        <taxon>Streptosporangiaceae</taxon>
        <taxon>Streptosporangium</taxon>
    </lineage>
</organism>
<dbReference type="Proteomes" id="UP001499930">
    <property type="component" value="Unassembled WGS sequence"/>
</dbReference>
<dbReference type="Pfam" id="PF13424">
    <property type="entry name" value="TPR_12"/>
    <property type="match status" value="3"/>
</dbReference>
<dbReference type="Pfam" id="PF13374">
    <property type="entry name" value="TPR_10"/>
    <property type="match status" value="3"/>
</dbReference>
<protein>
    <recommendedName>
        <fullName evidence="1">DUF7779 domain-containing protein</fullName>
    </recommendedName>
</protein>
<dbReference type="Pfam" id="PF25000">
    <property type="entry name" value="DUF7779"/>
    <property type="match status" value="1"/>
</dbReference>
<reference evidence="2 3" key="1">
    <citation type="journal article" date="2019" name="Int. J. Syst. Evol. Microbiol.">
        <title>The Global Catalogue of Microorganisms (GCM) 10K type strain sequencing project: providing services to taxonomists for standard genome sequencing and annotation.</title>
        <authorList>
            <consortium name="The Broad Institute Genomics Platform"/>
            <consortium name="The Broad Institute Genome Sequencing Center for Infectious Disease"/>
            <person name="Wu L."/>
            <person name="Ma J."/>
        </authorList>
    </citation>
    <scope>NUCLEOTIDE SEQUENCE [LARGE SCALE GENOMIC DNA]</scope>
    <source>
        <strain evidence="2 3">JCM 3106</strain>
    </source>
</reference>
<feature type="domain" description="DUF7779" evidence="1">
    <location>
        <begin position="264"/>
        <end position="350"/>
    </location>
</feature>
<dbReference type="EMBL" id="BAAAWD010000015">
    <property type="protein sequence ID" value="GAA3023302.1"/>
    <property type="molecule type" value="Genomic_DNA"/>
</dbReference>
<dbReference type="PANTHER" id="PTHR46082:SF6">
    <property type="entry name" value="AAA+ ATPASE DOMAIN-CONTAINING PROTEIN-RELATED"/>
    <property type="match status" value="1"/>
</dbReference>
<gene>
    <name evidence="2" type="ORF">GCM10017559_55740</name>
</gene>
<evidence type="ECO:0000313" key="3">
    <source>
        <dbReference type="Proteomes" id="UP001499930"/>
    </source>
</evidence>
<comment type="caution">
    <text evidence="2">The sequence shown here is derived from an EMBL/GenBank/DDBJ whole genome shotgun (WGS) entry which is preliminary data.</text>
</comment>
<dbReference type="InterPro" id="IPR056681">
    <property type="entry name" value="DUF7779"/>
</dbReference>
<proteinExistence type="predicted"/>
<name>A0ABN3YEK6_9ACTN</name>
<dbReference type="SUPFAM" id="SSF48452">
    <property type="entry name" value="TPR-like"/>
    <property type="match status" value="3"/>
</dbReference>
<dbReference type="SUPFAM" id="SSF52540">
    <property type="entry name" value="P-loop containing nucleoside triphosphate hydrolases"/>
    <property type="match status" value="1"/>
</dbReference>
<dbReference type="Gene3D" id="1.25.40.10">
    <property type="entry name" value="Tetratricopeptide repeat domain"/>
    <property type="match status" value="3"/>
</dbReference>
<evidence type="ECO:0000313" key="2">
    <source>
        <dbReference type="EMBL" id="GAA3023302.1"/>
    </source>
</evidence>
<evidence type="ECO:0000259" key="1">
    <source>
        <dbReference type="Pfam" id="PF25000"/>
    </source>
</evidence>
<dbReference type="RefSeq" id="WP_344900480.1">
    <property type="nucleotide sequence ID" value="NZ_BAAAWD010000015.1"/>
</dbReference>
<dbReference type="InterPro" id="IPR011990">
    <property type="entry name" value="TPR-like_helical_dom_sf"/>
</dbReference>
<keyword evidence="3" id="KW-1185">Reference proteome</keyword>